<name>C9Y943_CURXX</name>
<dbReference type="EMBL" id="FN543104">
    <property type="protein sequence ID" value="CBA28272.1"/>
    <property type="molecule type" value="Genomic_DNA"/>
</dbReference>
<dbReference type="AlphaFoldDB" id="C9Y943"/>
<protein>
    <submittedName>
        <fullName evidence="1">Uncharacterized protein</fullName>
    </submittedName>
</protein>
<proteinExistence type="predicted"/>
<sequence length="52" mass="5926">MPGFFIAALSAACMISFFLLGFPKIYCAIYGIFAGNFIYLFKAAYNYYSERE</sequence>
<accession>C9Y943</accession>
<gene>
    <name evidence="1" type="ORF">Csp_A06440</name>
</gene>
<organism evidence="1">
    <name type="scientific">Curvibacter symbiont subsp. Hydra magnipapillata</name>
    <dbReference type="NCBI Taxonomy" id="667019"/>
    <lineage>
        <taxon>Bacteria</taxon>
        <taxon>Pseudomonadati</taxon>
        <taxon>Pseudomonadota</taxon>
        <taxon>Betaproteobacteria</taxon>
        <taxon>Burkholderiales</taxon>
        <taxon>Comamonadaceae</taxon>
        <taxon>Curvibacter</taxon>
    </lineage>
</organism>
<reference evidence="1" key="1">
    <citation type="journal article" date="2010" name="Nature">
        <title>The dynamic genome of Hydra.</title>
        <authorList>
            <person name="Chapman J.A."/>
            <person name="Kirkness E.F."/>
            <person name="Simakov O."/>
            <person name="Hampson S.E."/>
            <person name="Mitros T."/>
            <person name="Weinmaier T."/>
            <person name="Rattei T."/>
            <person name="Balasubramanian P.G."/>
            <person name="Borman J."/>
            <person name="Busam D."/>
            <person name="Disbennett K."/>
            <person name="Pfannkoch C."/>
            <person name="Sumin N."/>
            <person name="Sutton G."/>
            <person name="Viswanathan L."/>
            <person name="Walenz B."/>
            <person name="Goodstein D.M."/>
            <person name="Hellsten U."/>
            <person name="Kawashima T."/>
            <person name="Prochnik S.E."/>
            <person name="Putnam N.H."/>
            <person name="Shu S."/>
            <person name="Blumberg B."/>
            <person name="Dana C.E."/>
            <person name="Gee L."/>
            <person name="Kibler D.F."/>
            <person name="Law L."/>
            <person name="Lindgens D."/>
            <person name="Martinez D.E."/>
            <person name="Peng J."/>
            <person name="Wigge P.A."/>
            <person name="Bertulat B."/>
            <person name="Guder C."/>
            <person name="Nakamura Y."/>
            <person name="Ozbek S."/>
            <person name="Watanabe H."/>
            <person name="Khalturin K."/>
            <person name="Hemmrich G."/>
            <person name="Franke A."/>
            <person name="Augustin R."/>
            <person name="Fraune S."/>
            <person name="Hayakawa E."/>
            <person name="Hayakawa S."/>
            <person name="Hirose M."/>
            <person name="Hwang J."/>
            <person name="Ikeo K."/>
            <person name="Nishimiya-Fujisawa C."/>
            <person name="Ogura A."/>
            <person name="Takahashi T."/>
            <person name="Steinmetz P.R."/>
            <person name="Zhang X."/>
            <person name="Aufschnaiter R."/>
            <person name="Eder M.K."/>
            <person name="Gorny A.K."/>
            <person name="Salvenmoser W."/>
            <person name="Heimberg A.M."/>
            <person name="Wheeler B.M."/>
            <person name="Peterson K.J."/>
            <person name="Boettger A."/>
            <person name="Tischler P."/>
            <person name="Wolf A."/>
            <person name="Gojobori T."/>
            <person name="Remington K.A."/>
            <person name="Strausberg R.L."/>
            <person name="Venter J."/>
            <person name="Technau U."/>
            <person name="Hobmayer B."/>
            <person name="Bosch T.C."/>
            <person name="Holstein T.W."/>
            <person name="Fujisawa T."/>
            <person name="Bode H.R."/>
            <person name="David C.N."/>
            <person name="Rokhsar D.S."/>
            <person name="Steele R.E."/>
        </authorList>
    </citation>
    <scope>NUCLEOTIDE SEQUENCE</scope>
</reference>
<evidence type="ECO:0000313" key="1">
    <source>
        <dbReference type="EMBL" id="CBA28272.1"/>
    </source>
</evidence>